<feature type="region of interest" description="Disordered" evidence="1">
    <location>
        <begin position="15"/>
        <end position="34"/>
    </location>
</feature>
<sequence length="95" mass="10435">MTAEVFVLFLDKKNQKSSQQRGFLRSGPLRGSSGKTSGCKIFAPLRPLLPNASAKSCYAPNAQGRQFYLPSPKLFADGFITEPTIRLLINKCKEG</sequence>
<protein>
    <submittedName>
        <fullName evidence="2">Uncharacterized protein</fullName>
    </submittedName>
</protein>
<name>A0ABX1W748_9SPHI</name>
<dbReference type="RefSeq" id="WP_175269831.1">
    <property type="nucleotide sequence ID" value="NZ_JABFCR010000033.1"/>
</dbReference>
<evidence type="ECO:0000313" key="3">
    <source>
        <dbReference type="Proteomes" id="UP000566071"/>
    </source>
</evidence>
<keyword evidence="3" id="KW-1185">Reference proteome</keyword>
<evidence type="ECO:0000313" key="2">
    <source>
        <dbReference type="EMBL" id="NNU34147.1"/>
    </source>
</evidence>
<gene>
    <name evidence="2" type="ORF">HK413_08290</name>
</gene>
<comment type="caution">
    <text evidence="2">The sequence shown here is derived from an EMBL/GenBank/DDBJ whole genome shotgun (WGS) entry which is preliminary data.</text>
</comment>
<accession>A0ABX1W748</accession>
<proteinExistence type="predicted"/>
<dbReference type="EMBL" id="JABFCR010000033">
    <property type="protein sequence ID" value="NNU34147.1"/>
    <property type="molecule type" value="Genomic_DNA"/>
</dbReference>
<dbReference type="Proteomes" id="UP000566071">
    <property type="component" value="Unassembled WGS sequence"/>
</dbReference>
<organism evidence="2 3">
    <name type="scientific">Mucilaginibacter humi</name>
    <dbReference type="NCBI Taxonomy" id="2732510"/>
    <lineage>
        <taxon>Bacteria</taxon>
        <taxon>Pseudomonadati</taxon>
        <taxon>Bacteroidota</taxon>
        <taxon>Sphingobacteriia</taxon>
        <taxon>Sphingobacteriales</taxon>
        <taxon>Sphingobacteriaceae</taxon>
        <taxon>Mucilaginibacter</taxon>
    </lineage>
</organism>
<reference evidence="2 3" key="1">
    <citation type="submission" date="2020-05" db="EMBL/GenBank/DDBJ databases">
        <authorList>
            <person name="Khan S.A."/>
            <person name="Jeon C.O."/>
            <person name="Chun B.H."/>
        </authorList>
    </citation>
    <scope>NUCLEOTIDE SEQUENCE [LARGE SCALE GENOMIC DNA]</scope>
    <source>
        <strain evidence="2 3">S1162</strain>
    </source>
</reference>
<evidence type="ECO:0000256" key="1">
    <source>
        <dbReference type="SAM" id="MobiDB-lite"/>
    </source>
</evidence>